<dbReference type="AlphaFoldDB" id="W4VDN3"/>
<reference evidence="1" key="1">
    <citation type="journal article" date="2014" name="Genome Announc.">
        <title>Draft Genome Sequence of Clostridium straminisolvens Strain JCM 21531T, Isolated from a Cellulose-Degrading Bacterial Community.</title>
        <authorList>
            <person name="Yuki M."/>
            <person name="Oshima K."/>
            <person name="Suda W."/>
            <person name="Sakamoto M."/>
            <person name="Kitamura K."/>
            <person name="Iida T."/>
            <person name="Hattori M."/>
            <person name="Ohkuma M."/>
        </authorList>
    </citation>
    <scope>NUCLEOTIDE SEQUENCE [LARGE SCALE GENOMIC DNA]</scope>
    <source>
        <strain evidence="1">JCM 21531</strain>
    </source>
</reference>
<dbReference type="Proteomes" id="UP000019109">
    <property type="component" value="Unassembled WGS sequence"/>
</dbReference>
<protein>
    <submittedName>
        <fullName evidence="1">Uncharacterized protein</fullName>
    </submittedName>
</protein>
<dbReference type="EMBL" id="BAVR01000101">
    <property type="protein sequence ID" value="GAE90864.1"/>
    <property type="molecule type" value="Genomic_DNA"/>
</dbReference>
<gene>
    <name evidence="1" type="ORF">JCM21531_4513</name>
</gene>
<accession>W4VDN3</accession>
<organism evidence="1 2">
    <name type="scientific">Acetivibrio straminisolvens JCM 21531</name>
    <dbReference type="NCBI Taxonomy" id="1294263"/>
    <lineage>
        <taxon>Bacteria</taxon>
        <taxon>Bacillati</taxon>
        <taxon>Bacillota</taxon>
        <taxon>Clostridia</taxon>
        <taxon>Eubacteriales</taxon>
        <taxon>Oscillospiraceae</taxon>
        <taxon>Acetivibrio</taxon>
    </lineage>
</organism>
<sequence length="106" mass="12475">MENLINLEISKTQSIGIYLPCKKEDMESFDYVTVKYLKDQIEYTLYDDFATEAIQSLKNSLEQVLNFKMQIESEYINKGIGYYYNIYTNKLRTTCDRSLVDPAKNL</sequence>
<evidence type="ECO:0000313" key="1">
    <source>
        <dbReference type="EMBL" id="GAE90864.1"/>
    </source>
</evidence>
<comment type="caution">
    <text evidence="1">The sequence shown here is derived from an EMBL/GenBank/DDBJ whole genome shotgun (WGS) entry which is preliminary data.</text>
</comment>
<name>W4VDN3_9FIRM</name>
<keyword evidence="2" id="KW-1185">Reference proteome</keyword>
<proteinExistence type="predicted"/>
<evidence type="ECO:0000313" key="2">
    <source>
        <dbReference type="Proteomes" id="UP000019109"/>
    </source>
</evidence>